<dbReference type="SUPFAM" id="SSF56954">
    <property type="entry name" value="Outer membrane efflux proteins (OEP)"/>
    <property type="match status" value="1"/>
</dbReference>
<sequence length="440" mass="46551">MRIRLLGVAVSATLAGTVAAQTTATESSPPLRFDAVTQTAGNTVQTVPLTLDEAQRIALDNNPLLLSARSEADATAGSYMQAGARPNPEVSFLQEGFKSAERTSTGLLSQRIELAGQRSYRLDAASYARQGALASLDGRVAVLHADVSTAFYGVLFAQKTVELARDSADIATRSAQLVQRRATAGKVSPVEATRAQVAATEAQIALTSANAFVSATRVKLASTMGIPDLTDRVVTGDAEALQVPIGLSALQQRIEDSPAARRAFAEIGRSNAILSLERARRTPDITVSAGMKRIVAGGISSNQAVVGISIPLPIFDTNRGAVIEARHRAEKASSDRDGALAQMRMDIAQAYASYDAASSEARRLKSEVLPAARQALDATSRGFDLGKFGFIDVLDAQRTLFQTRSQYLKALIAARQAYADLERLVGNIELASSLPPSAQP</sequence>
<gene>
    <name evidence="3" type="ORF">PAMC26577_06535</name>
</gene>
<dbReference type="PANTHER" id="PTHR30203:SF24">
    <property type="entry name" value="BLR4935 PROTEIN"/>
    <property type="match status" value="1"/>
</dbReference>
<reference evidence="3 4" key="1">
    <citation type="submission" date="2017-03" db="EMBL/GenBank/DDBJ databases">
        <title>Genome analysis of strain PAMC 26577.</title>
        <authorList>
            <person name="Oh H.-M."/>
            <person name="Yang J.-A."/>
        </authorList>
    </citation>
    <scope>NUCLEOTIDE SEQUENCE [LARGE SCALE GENOMIC DNA]</scope>
    <source>
        <strain evidence="3 4">PAMC 26577</strain>
    </source>
</reference>
<dbReference type="InterPro" id="IPR010131">
    <property type="entry name" value="MdtP/NodT-like"/>
</dbReference>
<keyword evidence="2" id="KW-0732">Signal</keyword>
<comment type="similarity">
    <text evidence="1">Belongs to the outer membrane factor (OMF) (TC 1.B.17) family.</text>
</comment>
<evidence type="ECO:0000256" key="2">
    <source>
        <dbReference type="SAM" id="SignalP"/>
    </source>
</evidence>
<dbReference type="AlphaFoldDB" id="A0A242N3X4"/>
<dbReference type="GO" id="GO:0015562">
    <property type="term" value="F:efflux transmembrane transporter activity"/>
    <property type="evidence" value="ECO:0007669"/>
    <property type="project" value="InterPro"/>
</dbReference>
<evidence type="ECO:0000313" key="3">
    <source>
        <dbReference type="EMBL" id="OTP78292.1"/>
    </source>
</evidence>
<accession>A0A242N3X4</accession>
<evidence type="ECO:0000256" key="1">
    <source>
        <dbReference type="ARBA" id="ARBA00007613"/>
    </source>
</evidence>
<dbReference type="PANTHER" id="PTHR30203">
    <property type="entry name" value="OUTER MEMBRANE CATION EFFLUX PROTEIN"/>
    <property type="match status" value="1"/>
</dbReference>
<dbReference type="Proteomes" id="UP000195221">
    <property type="component" value="Unassembled WGS sequence"/>
</dbReference>
<dbReference type="Pfam" id="PF02321">
    <property type="entry name" value="OEP"/>
    <property type="match status" value="2"/>
</dbReference>
<organism evidence="3 4">
    <name type="scientific">Caballeronia sordidicola</name>
    <name type="common">Burkholderia sordidicola</name>
    <dbReference type="NCBI Taxonomy" id="196367"/>
    <lineage>
        <taxon>Bacteria</taxon>
        <taxon>Pseudomonadati</taxon>
        <taxon>Pseudomonadota</taxon>
        <taxon>Betaproteobacteria</taxon>
        <taxon>Burkholderiales</taxon>
        <taxon>Burkholderiaceae</taxon>
        <taxon>Caballeronia</taxon>
    </lineage>
</organism>
<feature type="signal peptide" evidence="2">
    <location>
        <begin position="1"/>
        <end position="20"/>
    </location>
</feature>
<proteinExistence type="inferred from homology"/>
<protein>
    <submittedName>
        <fullName evidence="3">Heavy metal RND efflux outer membrane protein, CzcC family</fullName>
    </submittedName>
</protein>
<evidence type="ECO:0000313" key="4">
    <source>
        <dbReference type="Proteomes" id="UP000195221"/>
    </source>
</evidence>
<dbReference type="Gene3D" id="1.20.1600.10">
    <property type="entry name" value="Outer membrane efflux proteins (OEP)"/>
    <property type="match status" value="1"/>
</dbReference>
<feature type="chain" id="PRO_5012896282" evidence="2">
    <location>
        <begin position="21"/>
        <end position="440"/>
    </location>
</feature>
<dbReference type="EMBL" id="NBTZ01000026">
    <property type="protein sequence ID" value="OTP78292.1"/>
    <property type="molecule type" value="Genomic_DNA"/>
</dbReference>
<dbReference type="RefSeq" id="WP_083637557.1">
    <property type="nucleotide sequence ID" value="NZ_MSRG01000012.1"/>
</dbReference>
<dbReference type="InterPro" id="IPR003423">
    <property type="entry name" value="OMP_efflux"/>
</dbReference>
<name>A0A242N3X4_CABSO</name>
<comment type="caution">
    <text evidence="3">The sequence shown here is derived from an EMBL/GenBank/DDBJ whole genome shotgun (WGS) entry which is preliminary data.</text>
</comment>